<reference evidence="6" key="2">
    <citation type="submission" date="2010-01" db="EMBL/GenBank/DDBJ databases">
        <title>The complete genome of Geodermatophilus obscurus DSM 43160.</title>
        <authorList>
            <consortium name="US DOE Joint Genome Institute (JGI-PGF)"/>
            <person name="Lucas S."/>
            <person name="Copeland A."/>
            <person name="Lapidus A."/>
            <person name="Glavina del Rio T."/>
            <person name="Dalin E."/>
            <person name="Tice H."/>
            <person name="Bruce D."/>
            <person name="Goodwin L."/>
            <person name="Pitluck S."/>
            <person name="Kyrpides N."/>
            <person name="Mavromatis K."/>
            <person name="Ivanova N."/>
            <person name="Munk A.C."/>
            <person name="Brettin T."/>
            <person name="Detter J.C."/>
            <person name="Han C."/>
            <person name="Larimer F."/>
            <person name="Land M."/>
            <person name="Hauser L."/>
            <person name="Markowitz V."/>
            <person name="Cheng J.-F."/>
            <person name="Hugenholtz P."/>
            <person name="Woyke T."/>
            <person name="Wu D."/>
            <person name="Jando M."/>
            <person name="Schneider S."/>
            <person name="Klenk H.-P."/>
            <person name="Eisen J.A."/>
        </authorList>
    </citation>
    <scope>NUCLEOTIDE SEQUENCE [LARGE SCALE GENOMIC DNA]</scope>
    <source>
        <strain evidence="6">ATCC 25078 / DSM 43160 / JCM 3152 / KCC A-0152 / KCTC 9177 / NBRC 13315 / NRRL B-3577 / G-20</strain>
    </source>
</reference>
<dbReference type="Pfam" id="PF00270">
    <property type="entry name" value="DEAD"/>
    <property type="match status" value="1"/>
</dbReference>
<dbReference type="GO" id="GO:0043138">
    <property type="term" value="F:3'-5' DNA helicase activity"/>
    <property type="evidence" value="ECO:0007669"/>
    <property type="project" value="TreeGrafter"/>
</dbReference>
<name>D2SCJ1_GEOOG</name>
<dbReference type="Gene3D" id="3.40.50.300">
    <property type="entry name" value="P-loop containing nucleotide triphosphate hydrolases"/>
    <property type="match status" value="2"/>
</dbReference>
<evidence type="ECO:0000313" key="5">
    <source>
        <dbReference type="EMBL" id="ADB76319.1"/>
    </source>
</evidence>
<evidence type="ECO:0000259" key="4">
    <source>
        <dbReference type="PROSITE" id="PS51194"/>
    </source>
</evidence>
<evidence type="ECO:0000313" key="6">
    <source>
        <dbReference type="Proteomes" id="UP000001382"/>
    </source>
</evidence>
<dbReference type="InterPro" id="IPR018973">
    <property type="entry name" value="MZB"/>
</dbReference>
<dbReference type="SMART" id="SM00487">
    <property type="entry name" value="DEXDc"/>
    <property type="match status" value="1"/>
</dbReference>
<evidence type="ECO:0008006" key="7">
    <source>
        <dbReference type="Google" id="ProtNLM"/>
    </source>
</evidence>
<reference evidence="5 6" key="1">
    <citation type="journal article" date="2010" name="Stand. Genomic Sci.">
        <title>Complete genome sequence of Geodermatophilus obscurus type strain (G-20).</title>
        <authorList>
            <person name="Ivanova N."/>
            <person name="Sikorski J."/>
            <person name="Jando M."/>
            <person name="Munk C."/>
            <person name="Lapidus A."/>
            <person name="Glavina Del Rio T."/>
            <person name="Copeland A."/>
            <person name="Tice H."/>
            <person name="Cheng J.-F."/>
            <person name="Lucas S."/>
            <person name="Chen F."/>
            <person name="Nolan M."/>
            <person name="Bruce D."/>
            <person name="Goodwin L."/>
            <person name="Pitluck S."/>
            <person name="Mavromatis K."/>
            <person name="Mikhailova N."/>
            <person name="Pati A."/>
            <person name="Chen A."/>
            <person name="Palaniappan K."/>
            <person name="Land M."/>
            <person name="Hauser L."/>
            <person name="Chang Y.-J."/>
            <person name="Jeffries C.D."/>
            <person name="Meincke L."/>
            <person name="Brettin T."/>
            <person name="Detter J.C."/>
            <person name="Detter J.C."/>
            <person name="Rohde M."/>
            <person name="Goeker M."/>
            <person name="Bristow J."/>
            <person name="Eisen J.A."/>
            <person name="Markowitz V."/>
            <person name="Hugenholtz P."/>
            <person name="Kyrpides N.C."/>
            <person name="Klenk H.-P."/>
        </authorList>
    </citation>
    <scope>NUCLEOTIDE SEQUENCE [LARGE SCALE GENOMIC DNA]</scope>
    <source>
        <strain evidence="6">ATCC 25078 / DSM 43160 / JCM 3152 / KCC A-0152 / KCTC 9177 / NBRC 13315 / NRRL B-3577 / G-20</strain>
    </source>
</reference>
<dbReference type="GO" id="GO:0005524">
    <property type="term" value="F:ATP binding"/>
    <property type="evidence" value="ECO:0007669"/>
    <property type="project" value="UniProtKB-KW"/>
</dbReference>
<gene>
    <name evidence="5" type="ordered locus">Gobs_3741</name>
</gene>
<dbReference type="KEGG" id="gob:Gobs_3741"/>
<dbReference type="GO" id="GO:0006289">
    <property type="term" value="P:nucleotide-excision repair"/>
    <property type="evidence" value="ECO:0007669"/>
    <property type="project" value="TreeGrafter"/>
</dbReference>
<dbReference type="InterPro" id="IPR011545">
    <property type="entry name" value="DEAD/DEAH_box_helicase_dom"/>
</dbReference>
<dbReference type="EMBL" id="CP001867">
    <property type="protein sequence ID" value="ADB76319.1"/>
    <property type="molecule type" value="Genomic_DNA"/>
</dbReference>
<proteinExistence type="predicted"/>
<evidence type="ECO:0000256" key="2">
    <source>
        <dbReference type="ARBA" id="ARBA00022840"/>
    </source>
</evidence>
<dbReference type="Pfam" id="PF00271">
    <property type="entry name" value="Helicase_C"/>
    <property type="match status" value="1"/>
</dbReference>
<feature type="domain" description="Helicase ATP-binding" evidence="3">
    <location>
        <begin position="95"/>
        <end position="312"/>
    </location>
</feature>
<dbReference type="PROSITE" id="PS51192">
    <property type="entry name" value="HELICASE_ATP_BIND_1"/>
    <property type="match status" value="1"/>
</dbReference>
<dbReference type="PROSITE" id="PS51194">
    <property type="entry name" value="HELICASE_CTER"/>
    <property type="match status" value="1"/>
</dbReference>
<dbReference type="OrthoDB" id="3197455at2"/>
<dbReference type="eggNOG" id="COG1205">
    <property type="taxonomic scope" value="Bacteria"/>
</dbReference>
<dbReference type="RefSeq" id="WP_012949744.1">
    <property type="nucleotide sequence ID" value="NC_013757.1"/>
</dbReference>
<dbReference type="STRING" id="526225.Gobs_3741"/>
<keyword evidence="1" id="KW-0547">Nucleotide-binding</keyword>
<dbReference type="CDD" id="cd17923">
    <property type="entry name" value="DEXHc_Hrq1-like"/>
    <property type="match status" value="1"/>
</dbReference>
<dbReference type="InterPro" id="IPR027417">
    <property type="entry name" value="P-loop_NTPase"/>
</dbReference>
<organism evidence="5 6">
    <name type="scientific">Geodermatophilus obscurus (strain ATCC 25078 / DSM 43160 / JCM 3152 / CCUG 61914 / KCC A-0152 / KCTC 9177 / NBRC 13315 / NRRL B-3577 / G-20)</name>
    <dbReference type="NCBI Taxonomy" id="526225"/>
    <lineage>
        <taxon>Bacteria</taxon>
        <taxon>Bacillati</taxon>
        <taxon>Actinomycetota</taxon>
        <taxon>Actinomycetes</taxon>
        <taxon>Geodermatophilales</taxon>
        <taxon>Geodermatophilaceae</taxon>
        <taxon>Geodermatophilus</taxon>
    </lineage>
</organism>
<accession>D2SCJ1</accession>
<dbReference type="HOGENOM" id="CLU_001338_1_0_11"/>
<dbReference type="GO" id="GO:0003676">
    <property type="term" value="F:nucleic acid binding"/>
    <property type="evidence" value="ECO:0007669"/>
    <property type="project" value="InterPro"/>
</dbReference>
<dbReference type="Pfam" id="PF09369">
    <property type="entry name" value="MZB"/>
    <property type="match status" value="1"/>
</dbReference>
<protein>
    <recommendedName>
        <fullName evidence="7">DEAD/DEAH box helicase</fullName>
    </recommendedName>
</protein>
<dbReference type="eggNOG" id="COG1201">
    <property type="taxonomic scope" value="Bacteria"/>
</dbReference>
<keyword evidence="2" id="KW-0067">ATP-binding</keyword>
<feature type="domain" description="Helicase C-terminal" evidence="4">
    <location>
        <begin position="981"/>
        <end position="1154"/>
    </location>
</feature>
<dbReference type="PANTHER" id="PTHR47957">
    <property type="entry name" value="ATP-DEPENDENT HELICASE HRQ1"/>
    <property type="match status" value="1"/>
</dbReference>
<evidence type="ECO:0000256" key="1">
    <source>
        <dbReference type="ARBA" id="ARBA00022741"/>
    </source>
</evidence>
<keyword evidence="6" id="KW-1185">Reference proteome</keyword>
<dbReference type="GO" id="GO:0036297">
    <property type="term" value="P:interstrand cross-link repair"/>
    <property type="evidence" value="ECO:0007669"/>
    <property type="project" value="TreeGrafter"/>
</dbReference>
<dbReference type="InterPro" id="IPR014001">
    <property type="entry name" value="Helicase_ATP-bd"/>
</dbReference>
<dbReference type="Proteomes" id="UP000001382">
    <property type="component" value="Chromosome"/>
</dbReference>
<dbReference type="SUPFAM" id="SSF52540">
    <property type="entry name" value="P-loop containing nucleoside triphosphate hydrolases"/>
    <property type="match status" value="2"/>
</dbReference>
<dbReference type="InterPro" id="IPR001650">
    <property type="entry name" value="Helicase_C-like"/>
</dbReference>
<dbReference type="SMART" id="SM00490">
    <property type="entry name" value="HELICc"/>
    <property type="match status" value="1"/>
</dbReference>
<dbReference type="PANTHER" id="PTHR47957:SF3">
    <property type="entry name" value="ATP-DEPENDENT HELICASE HRQ1"/>
    <property type="match status" value="1"/>
</dbReference>
<evidence type="ECO:0000259" key="3">
    <source>
        <dbReference type="PROSITE" id="PS51192"/>
    </source>
</evidence>
<sequence length="2124" mass="230534">MSELLPTVQAEEIRDSLLDYLTTTFALTDEDARTALTEFLQDSETGLFKGPYVRFRLPFRPAEPGWRSSLDWYEGFPPYGHQAAAFARLSSANLSSDKPRPLPTLVTTGTGSGKTEAFLVPILDHVLRAKRNGVTGTKAIVLYPMNALANDQAKRLTELLVKLDALAGVSAALYTGQKGASRTRVTADGLITDRAVIRSDPPDILLTNYKMLDQLLLRHDDAGLWAKSARSLQYLVLDEFHTYDGAQGTDVSMLLRRLGLALKSHWPASDPTLTPEDWQRPLGLITPVATSATLGDKGDPAAMLEFARTVFGEEFPADSVITETRLEPSDWIGAAPSRVGELGFVPVPLDDAVVAGIAEAVEALEDEADGRRITEVVVGGLYIAEGIGGRIPRSQLTATPEASLLAMLKGHPITPLLLDAAADAVSASQLADALAAAAGSADQPLPARWQKFVVALLAAFSHVRSVVGREAASVDLHLWVRELSRIDRTASGTARYHWSDDGELQSVHSAEATAVDQGRPLPALFCRHCGRSGWGVILAPTGSDLDTNDETIRSRRFRRDDRFRPLIHAPAEGDRATARDADPVEGLMWFAVRERRLLAALPDDEREIRSGGVLPVLTHQGVDAGELSLDDTCPACQHKDGIRFLGSAIATLLSVTLSTLFGAEGLDEAEKKALVFTDSVQDAAHRAGFVQSRSYSLTLRSVLREAVGEQPVSLDGLVEQVILDAGDNPHRRYRVVPPAVVDREEFAPFWQKPRLRDVPAGVRTRVKRRLLLDASLEFGLQSRTGRTLERTGSASAEVAVAPAVLVRAADQAIDEAGGLPTLNGLEPDTRAKTAWVRGVLERMRERGAIEHEWFSRYQQEDGNRWSLTGGRPRSDGMPAFPAGRPAPGYPRIGGDKLKKQTDLDPVTSSQSWYAQWTAKNLGLAPADGAKLARLLLQRLAQLNVIGVVTSRTAAQIYQLPQSSIVVGPVALPDLEAGAHHLLCDVCQTLVPGSRTVVQQLAGAPCMVARCAGHLRPEGRQDNFYRRMYASTDVRRVVAREHTSLLEDKDRLRYEEQFKAQQANPDAPNVLVATPTLEMGIDIGDLSAVMLASLPRTVASYLQRVGRAGRLTGNAMNLAFVTGRGDQLPRLGDPLSVINGQVRPPATYLDAEEILRRQYVASVADRLARDPQAPHPHSAQDAIGSTEDGSYLHALITEAETHADGLLTAFLDGFPDLGETAREALRRWATPLDGAPGTSALAGRLHREAQRWAHTVETLEFRRAAITAALPDLQKIAEGPAATDEDKRAFRTARASLRLTQKQLSDLRGDYWIGVLEEYGLFPNYTLLDDSVTLDVTLSWVDPDTGEYQTDPFSYHRGGSQALREFAPGATFYAGGHRLFIDAIDLGHDGEAVRTWVFCPACGYAADPAVSGTIASCPRCGNAEIADTKQRLDVVELNRVYSAMRRDDAAITDERDERTSEVFSLVTAADVDPAQVTRQWFVEDYGFGAKHLRDQTIRWINIGKATGQGSSRVLANTEHTAPLFRICKSCGQLDTSTGANRPSEHRPWCPHRKATIESTRNIALSRTLRTEGLVVRLPRSVTLGDNFAIPSLSAAILLGLRERIGGAPDHIQVATVVDPTLSDGTDNHDALLLHDVVPGGTGYLSELADPETVWSILYRAWTTLRDCECQAEKRLACHRCLLPFAAPHQVKSVSRAAGERHLRDILTSGTGDEPPAEMAWTCTITEPSGFDPESNLEQRFRAVFNARLKAAGATVKDQPTSAGNRSTITVGGSGRVWTLEPQQIVLGSKPDFILRCNQAGIPEVAIFTDGWRYHASPAINRLSDDAGKRAVLRDSGRMVLGVTWQDLEDAEAGAVAPPSWFSPDQSGPIIEAAAGQLTAASIELIAGGPVDFLIGWIQNPQPAAVENLANWLPLFLLSSAGHQGVRVDGPAATAMQVLDGLTPEPADGVFGWLWRDDTVALSARVADPATNSAEVALILDDRTDRVGEAHRNAWRDWLRLSNLLNLRTAPTVISTRTRVASSTGTSGSAVTPATTLPAEWQELYENGTALERELVVALAEAGVDVPTQGDETAEGIVLSLSWPEHRVVVDIGFNDDDRADLQDAQWHVVPPDVDAVREALTVRRP</sequence>